<feature type="compositionally biased region" description="Acidic residues" evidence="3">
    <location>
        <begin position="7"/>
        <end position="17"/>
    </location>
</feature>
<feature type="compositionally biased region" description="Basic and acidic residues" evidence="3">
    <location>
        <begin position="480"/>
        <end position="497"/>
    </location>
</feature>
<feature type="compositionally biased region" description="Basic and acidic residues" evidence="3">
    <location>
        <begin position="173"/>
        <end position="182"/>
    </location>
</feature>
<dbReference type="SMART" id="SM00028">
    <property type="entry name" value="TPR"/>
    <property type="match status" value="3"/>
</dbReference>
<feature type="compositionally biased region" description="Basic and acidic residues" evidence="3">
    <location>
        <begin position="379"/>
        <end position="398"/>
    </location>
</feature>
<dbReference type="EMBL" id="CAUYUE010000012">
    <property type="protein sequence ID" value="CAK0785584.1"/>
    <property type="molecule type" value="Genomic_DNA"/>
</dbReference>
<feature type="compositionally biased region" description="Basic and acidic residues" evidence="3">
    <location>
        <begin position="562"/>
        <end position="588"/>
    </location>
</feature>
<keyword evidence="2" id="KW-0802">TPR repeat</keyword>
<protein>
    <submittedName>
        <fullName evidence="5">Uncharacterized protein</fullName>
    </submittedName>
</protein>
<feature type="compositionally biased region" description="Basic and acidic residues" evidence="3">
    <location>
        <begin position="822"/>
        <end position="849"/>
    </location>
</feature>
<evidence type="ECO:0000256" key="1">
    <source>
        <dbReference type="ARBA" id="ARBA00022737"/>
    </source>
</evidence>
<feature type="compositionally biased region" description="Basic and acidic residues" evidence="3">
    <location>
        <begin position="460"/>
        <end position="469"/>
    </location>
</feature>
<organism evidence="5 6">
    <name type="scientific">Coccomyxa viridis</name>
    <dbReference type="NCBI Taxonomy" id="1274662"/>
    <lineage>
        <taxon>Eukaryota</taxon>
        <taxon>Viridiplantae</taxon>
        <taxon>Chlorophyta</taxon>
        <taxon>core chlorophytes</taxon>
        <taxon>Trebouxiophyceae</taxon>
        <taxon>Trebouxiophyceae incertae sedis</taxon>
        <taxon>Coccomyxaceae</taxon>
        <taxon>Coccomyxa</taxon>
    </lineage>
</organism>
<feature type="compositionally biased region" description="Low complexity" evidence="3">
    <location>
        <begin position="730"/>
        <end position="741"/>
    </location>
</feature>
<dbReference type="PANTHER" id="PTHR45641:SF19">
    <property type="entry name" value="NEPHROCYSTIN-3"/>
    <property type="match status" value="1"/>
</dbReference>
<feature type="compositionally biased region" description="Polar residues" evidence="3">
    <location>
        <begin position="775"/>
        <end position="790"/>
    </location>
</feature>
<feature type="compositionally biased region" description="Polar residues" evidence="3">
    <location>
        <begin position="286"/>
        <end position="297"/>
    </location>
</feature>
<feature type="compositionally biased region" description="Low complexity" evidence="3">
    <location>
        <begin position="850"/>
        <end position="861"/>
    </location>
</feature>
<dbReference type="PANTHER" id="PTHR45641">
    <property type="entry name" value="TETRATRICOPEPTIDE REPEAT PROTEIN (AFU_ORTHOLOGUE AFUA_6G03870)"/>
    <property type="match status" value="1"/>
</dbReference>
<feature type="compositionally biased region" description="Low complexity" evidence="3">
    <location>
        <begin position="246"/>
        <end position="261"/>
    </location>
</feature>
<evidence type="ECO:0000256" key="4">
    <source>
        <dbReference type="SAM" id="Phobius"/>
    </source>
</evidence>
<keyword evidence="4" id="KW-0472">Membrane</keyword>
<dbReference type="InterPro" id="IPR019734">
    <property type="entry name" value="TPR_rpt"/>
</dbReference>
<feature type="region of interest" description="Disordered" evidence="3">
    <location>
        <begin position="1300"/>
        <end position="1344"/>
    </location>
</feature>
<feature type="compositionally biased region" description="Low complexity" evidence="3">
    <location>
        <begin position="606"/>
        <end position="620"/>
    </location>
</feature>
<name>A0AAV1IHX4_9CHLO</name>
<evidence type="ECO:0000313" key="5">
    <source>
        <dbReference type="EMBL" id="CAK0785584.1"/>
    </source>
</evidence>
<gene>
    <name evidence="5" type="ORF">CVIRNUC_008794</name>
</gene>
<dbReference type="SUPFAM" id="SSF48452">
    <property type="entry name" value="TPR-like"/>
    <property type="match status" value="2"/>
</dbReference>
<accession>A0AAV1IHX4</accession>
<dbReference type="Pfam" id="PF13424">
    <property type="entry name" value="TPR_12"/>
    <property type="match status" value="1"/>
</dbReference>
<keyword evidence="1" id="KW-0677">Repeat</keyword>
<feature type="compositionally biased region" description="Polar residues" evidence="3">
    <location>
        <begin position="803"/>
        <end position="817"/>
    </location>
</feature>
<feature type="compositionally biased region" description="Low complexity" evidence="3">
    <location>
        <begin position="210"/>
        <end position="237"/>
    </location>
</feature>
<feature type="compositionally biased region" description="Basic and acidic residues" evidence="3">
    <location>
        <begin position="1300"/>
        <end position="1309"/>
    </location>
</feature>
<feature type="compositionally biased region" description="Basic and acidic residues" evidence="3">
    <location>
        <begin position="323"/>
        <end position="333"/>
    </location>
</feature>
<feature type="compositionally biased region" description="Basic and acidic residues" evidence="3">
    <location>
        <begin position="340"/>
        <end position="357"/>
    </location>
</feature>
<keyword evidence="4" id="KW-0812">Transmembrane</keyword>
<evidence type="ECO:0000313" key="6">
    <source>
        <dbReference type="Proteomes" id="UP001314263"/>
    </source>
</evidence>
<dbReference type="InterPro" id="IPR011990">
    <property type="entry name" value="TPR-like_helical_dom_sf"/>
</dbReference>
<feature type="compositionally biased region" description="Basic and acidic residues" evidence="3">
    <location>
        <begin position="514"/>
        <end position="525"/>
    </location>
</feature>
<proteinExistence type="predicted"/>
<feature type="compositionally biased region" description="Basic and acidic residues" evidence="3">
    <location>
        <begin position="423"/>
        <end position="448"/>
    </location>
</feature>
<feature type="compositionally biased region" description="Polar residues" evidence="3">
    <location>
        <begin position="269"/>
        <end position="278"/>
    </location>
</feature>
<feature type="region of interest" description="Disordered" evidence="3">
    <location>
        <begin position="1"/>
        <end position="43"/>
    </location>
</feature>
<keyword evidence="6" id="KW-1185">Reference proteome</keyword>
<comment type="caution">
    <text evidence="5">The sequence shown here is derived from an EMBL/GenBank/DDBJ whole genome shotgun (WGS) entry which is preliminary data.</text>
</comment>
<dbReference type="Proteomes" id="UP001314263">
    <property type="component" value="Unassembled WGS sequence"/>
</dbReference>
<feature type="transmembrane region" description="Helical" evidence="4">
    <location>
        <begin position="46"/>
        <end position="66"/>
    </location>
</feature>
<feature type="compositionally biased region" description="Basic and acidic residues" evidence="3">
    <location>
        <begin position="77"/>
        <end position="87"/>
    </location>
</feature>
<feature type="region of interest" description="Disordered" evidence="3">
    <location>
        <begin position="312"/>
        <end position="951"/>
    </location>
</feature>
<keyword evidence="4" id="KW-1133">Transmembrane helix</keyword>
<feature type="region of interest" description="Disordered" evidence="3">
    <location>
        <begin position="71"/>
        <end position="297"/>
    </location>
</feature>
<feature type="compositionally biased region" description="Low complexity" evidence="3">
    <location>
        <begin position="358"/>
        <end position="369"/>
    </location>
</feature>
<dbReference type="Gene3D" id="1.25.40.10">
    <property type="entry name" value="Tetratricopeptide repeat domain"/>
    <property type="match status" value="2"/>
</dbReference>
<reference evidence="5 6" key="1">
    <citation type="submission" date="2023-10" db="EMBL/GenBank/DDBJ databases">
        <authorList>
            <person name="Maclean D."/>
            <person name="Macfadyen A."/>
        </authorList>
    </citation>
    <scope>NUCLEOTIDE SEQUENCE [LARGE SCALE GENOMIC DNA]</scope>
</reference>
<sequence length="1344" mass="141004">MSLSDYSSDDSLEEEEQAAQQISSRLRRVSMNSKRVANSDAGPSSMLLGALAALTVAGVAAGSLYARQYFAGRKHASKDPAQEEPRRDLRRKRGDVRESPRRPFMARTESASSVGPLRKQPRRDTSEESEGGEASGSSPTAGQRAGRPKTLRKTPSSRSRHKRPPVRLAAFETPKEDAKEGEGGGEGTQEAGDAEKQLQDRAAAPDEEAASASQAPVPAAEPGPAAGTAASLPAAEGSSTAKDTTAAAVPAASPASVQSVQEMPGAENANKSASQSSLPDLLGKPLSSSTCTQPSLDTFTADCDVLDRALENVDAQHTSSGEEQAKKQGDGKEQASTPHSVKEAPKEEAIATERRVGEPALAGGAPAEGADSDTAGQAEARESREEAEKILESTDKPAQEAAKAEASQGAEFSESAAVGAKANAREASEAKHSSSESDPQHVVAHEETQTEAEVTSDRSAAGEKQEVHSIPKSGVTAPDTKIESKGEVCESKGEGQKQHSRPQSSKAAATGSKETQEVKEEEHGKAAAPVSDEQKVVMERGGSLMEEADQHDPQGIQLVRHMQAEIDKQDNLPDFSKTDAHRSAEAQKAEMQAGSSADKGQEESEAAAASGKESLGEESAQAPKQSEEELNEPSAGVAEPSPRLMADTTPESDQLDLSSAEVATVTNITVADEEDGKETVEAQTEEPAGTESAKGKPDGVEAAALAEGAEQRAEQPGEQATTKSKEADEAASAAGKPAAESVSPEQTAEEPKEEDLAKNEEPVLAESAAGHTAADSASSEQQLPSAQNSKEQVRDAVKDVSPSAASAPQQDMAQPQSRRPAGTRDDVPEMKASKGKELSAAQTDKHTRSEAAISADAAASSKLNGAVQHSEGAAESEAPTDTAERPAGQLPMTGSGSPEDALEAIALPGKAPFDPLGMDAAEEGLPPPEVAPGTEAAAEAPDAELKPQNNTERDINLNLAVALRMIEERGNVAGAERTLQKQLAATRDSADSVRPDFQQRLAGTLADVIARAAQQDAAAGRHGQADRMPEIIDHLQSAFNCAKTSGDASRSREAWRLGTALIQAGRLDEAKALFTEEVAHSEEHLGVDSPNTQQSRAYLADVLAKQGHTAEAYRLLSEASQRLEASAKTGGAPDEAADEEAAHTGMAPQANSIMSAAKCSVLLANMQDEQGEHREAEASARRAVQLMEAEFGEENPRNATAYGTLAAVLKHIGEEKELREAIRLYERMQKITQDVHGIRNGQNALGLRAIADVHLMLKDYAEAISCLEKSLQIAGSVHGRNHPVMESFWLALAEAKTEAGDKQGAKDANRQALLVRSHAHRPGGAPRSPRDGGAPRRGRGRSRR</sequence>
<evidence type="ECO:0000256" key="2">
    <source>
        <dbReference type="ARBA" id="ARBA00022803"/>
    </source>
</evidence>
<evidence type="ECO:0000256" key="3">
    <source>
        <dbReference type="SAM" id="MobiDB-lite"/>
    </source>
</evidence>